<proteinExistence type="predicted"/>
<accession>A0A225VJA9</accession>
<protein>
    <recommendedName>
        <fullName evidence="3">RxLR effector protein</fullName>
    </recommendedName>
</protein>
<dbReference type="EMBL" id="NBNE01004330">
    <property type="protein sequence ID" value="OWZ05636.1"/>
    <property type="molecule type" value="Genomic_DNA"/>
</dbReference>
<dbReference type="AlphaFoldDB" id="A0A225VJA9"/>
<dbReference type="PANTHER" id="PTHR46586:SF3">
    <property type="entry name" value="ANKYRIN REPEAT-CONTAINING PROTEIN"/>
    <property type="match status" value="1"/>
</dbReference>
<evidence type="ECO:0000313" key="2">
    <source>
        <dbReference type="Proteomes" id="UP000198211"/>
    </source>
</evidence>
<dbReference type="PANTHER" id="PTHR46586">
    <property type="entry name" value="ANKYRIN REPEAT-CONTAINING PROTEIN"/>
    <property type="match status" value="1"/>
</dbReference>
<dbReference type="OrthoDB" id="543798at2759"/>
<comment type="caution">
    <text evidence="1">The sequence shown here is derived from an EMBL/GenBank/DDBJ whole genome shotgun (WGS) entry which is preliminary data.</text>
</comment>
<name>A0A225VJA9_9STRA</name>
<reference evidence="2" key="1">
    <citation type="submission" date="2017-03" db="EMBL/GenBank/DDBJ databases">
        <title>Phytopthora megakarya and P. palmivora, two closely related causual agents of cacao black pod achieved similar genome size and gene model numbers by different mechanisms.</title>
        <authorList>
            <person name="Ali S."/>
            <person name="Shao J."/>
            <person name="Larry D.J."/>
            <person name="Kronmiller B."/>
            <person name="Shen D."/>
            <person name="Strem M.D."/>
            <person name="Melnick R.L."/>
            <person name="Guiltinan M.J."/>
            <person name="Tyler B.M."/>
            <person name="Meinhardt L.W."/>
            <person name="Bailey B.A."/>
        </authorList>
    </citation>
    <scope>NUCLEOTIDE SEQUENCE [LARGE SCALE GENOMIC DNA]</scope>
    <source>
        <strain evidence="2">zdho120</strain>
    </source>
</reference>
<sequence length="193" mass="22678">MVASVVFSFWRDAVGGPARSGHLHVLRWMVELKDGRGPWKRDFRSALEVAATHNCLDVVQWLYERGMDYLKLLNMAKHEHLDVLQWTTKVILSNWDVENGHLDTARWLSKHGYEINSLDLSISEDDRVQVVLEALKNDKQRVAWWMLTRTRFEHEASRQIIRDGIHRASIGTLLWIQKDLMEFEECSWCFTTD</sequence>
<evidence type="ECO:0008006" key="3">
    <source>
        <dbReference type="Google" id="ProtNLM"/>
    </source>
</evidence>
<keyword evidence="2" id="KW-1185">Reference proteome</keyword>
<dbReference type="InterPro" id="IPR036770">
    <property type="entry name" value="Ankyrin_rpt-contain_sf"/>
</dbReference>
<evidence type="ECO:0000313" key="1">
    <source>
        <dbReference type="EMBL" id="OWZ05636.1"/>
    </source>
</evidence>
<gene>
    <name evidence="1" type="ORF">PHMEG_00022237</name>
</gene>
<dbReference type="Gene3D" id="1.25.40.20">
    <property type="entry name" value="Ankyrin repeat-containing domain"/>
    <property type="match status" value="1"/>
</dbReference>
<organism evidence="1 2">
    <name type="scientific">Phytophthora megakarya</name>
    <dbReference type="NCBI Taxonomy" id="4795"/>
    <lineage>
        <taxon>Eukaryota</taxon>
        <taxon>Sar</taxon>
        <taxon>Stramenopiles</taxon>
        <taxon>Oomycota</taxon>
        <taxon>Peronosporomycetes</taxon>
        <taxon>Peronosporales</taxon>
        <taxon>Peronosporaceae</taxon>
        <taxon>Phytophthora</taxon>
    </lineage>
</organism>
<dbReference type="SUPFAM" id="SSF48403">
    <property type="entry name" value="Ankyrin repeat"/>
    <property type="match status" value="1"/>
</dbReference>
<dbReference type="Proteomes" id="UP000198211">
    <property type="component" value="Unassembled WGS sequence"/>
</dbReference>
<dbReference type="InterPro" id="IPR052050">
    <property type="entry name" value="SecEffector_AnkRepeat"/>
</dbReference>